<keyword evidence="4" id="KW-1185">Reference proteome</keyword>
<protein>
    <recommendedName>
        <fullName evidence="2">SURP motif domain-containing protein</fullName>
    </recommendedName>
</protein>
<sequence>MAASDLRGLSGPQLQFCKSDFLGKEQRLSDSNSGIVRPNEGPTSLALRIDSQRSGIPVKSNEQSSNSQPLAPAKDAKNDVIFLGYSNRAQLGNLTESSKQASISSPAPWHVVSKQGAPSQKLPVNPQLGFPSLKKDQISSPTESSKQIGGRPPPWRLDSKQDTPSITHAAHPQLGFPVISKGQPPYMYSPSWSMDSRKVASSTQDTHIQQSGFPVVSKGQPSTIYPLPLSINNSNKGASSMQVTHVKRSVIPPGTMGQAPNSFPVALRLDGSKGASSIKDTNVHQVGLSGESKGQSPLTLSMAVTKQVTSIKQADPPQLAFAKSLSQPFNSRTELKGKDHVQVTSSSGHTDHRTSASPAPKIAKAGLAHVMYETIMQEMVGSYEVTEESLAKMALLGIPKPDPTKPTRRKHSSTSRSRSRPLSRSRPRSLGRDTKTSLLSHRRRSRSPRYRSSYRNDLDRRKRRSASSKSSSSEERRRKDRKHKSRSRDRTSRRNRSRSRSRNRSRKKADNLDKKSKKKEAVEPSVKTPTVAMIGKKPVDPKVVNVIRSLLAYNFKNWRVKDYQGEKPEFWYLFDESSVEYQYYRLKLSELQKLKKSIKDAMVQGDSCQTSPGEFSNESMRAVALAKELAEVKQKLAHGQILVQKETATVGMQTGLDHLVQERPVYVVQHSQNQLVKEQTVPCVEQSISRPAPAGEAEKPEVLAVEAKKSENQSVGAEKPQLTTSGAPEKPTSLQPQFPELDASTKETAENLARFLVEVGPEIDGGFDLGILSENPEFWFLNEKESPAYKFYHMKLTAFCESSGVSYVSVHSSHPHKAASQDAKPQPSKHQDPGALSIKPPVNKVGKSDIIEILDSDSEDSGSQKTNHHDSEPLAAESQDSEPEEPEPKASEPKGFDMQGPLPRSSKPKEPEPQGSKPQKPVNQSSEHQDSGSHRLGPQQHQPDETELLVTCCSEDDQSDSEDPLPPTTQHKVELQPVVLLDLQNSQPLVEKSQLTPPEEPKDQPEVVQPQHPVCHDGLEPMADMVSSESVEETETEPAESTASEEAAQTTHPTQPSTVRKRGRPVVVTPAPSKRLCAEEAPTDLEPMTDVVSLEPVEETEIEPAETTASEEAAQSAPPTQPSPRRKRGRPEVVTPAPSKRLCAEEPATGLEPMTDVVSLEPVEETEIEPTESTALEEAAQSVTPTSSSPRRKRGRPAVVTPASSKTLCAEEEATGLEPMTDVVSFEPVEESEIEPTESTASEEAAQSAPPTQPSPLLKRGRPVDVTPAPSKTLCAEEEATGLEPTTDVVSLGPVKETEIEPTESTALEEAAQSAPATSSSPRLKRGHPAVVTPAPSDTCAEEEATGLEPVSDVVSLEAVEETEIEPAESTASEELAQSAPPTQPSPRLKRGRPGAVTPAASKMCAEEEATAAVTVSDVEEMSSSAVEEKPSGRKGLRKKQLKQAVPVGTKQTNKEADVPEGSCDADEETAAEPVKVAASPGKESEDVQSAPHRTRWIPPMKTTVDGKL</sequence>
<feature type="compositionally biased region" description="Low complexity" evidence="1">
    <location>
        <begin position="1311"/>
        <end position="1322"/>
    </location>
</feature>
<proteinExistence type="predicted"/>
<dbReference type="Proteomes" id="UP001066276">
    <property type="component" value="Chromosome 12"/>
</dbReference>
<dbReference type="SMART" id="SM00648">
    <property type="entry name" value="SWAP"/>
    <property type="match status" value="1"/>
</dbReference>
<dbReference type="EMBL" id="JANPWB010000016">
    <property type="protein sequence ID" value="KAJ1085652.1"/>
    <property type="molecule type" value="Genomic_DNA"/>
</dbReference>
<dbReference type="InterPro" id="IPR000061">
    <property type="entry name" value="Surp"/>
</dbReference>
<feature type="region of interest" description="Disordered" evidence="1">
    <location>
        <begin position="811"/>
        <end position="1509"/>
    </location>
</feature>
<dbReference type="SUPFAM" id="SSF109905">
    <property type="entry name" value="Surp module (SWAP domain)"/>
    <property type="match status" value="2"/>
</dbReference>
<feature type="region of interest" description="Disordered" evidence="1">
    <location>
        <begin position="331"/>
        <end position="359"/>
    </location>
</feature>
<feature type="compositionally biased region" description="Basic residues" evidence="1">
    <location>
        <begin position="406"/>
        <end position="429"/>
    </location>
</feature>
<dbReference type="GO" id="GO:0003723">
    <property type="term" value="F:RNA binding"/>
    <property type="evidence" value="ECO:0007669"/>
    <property type="project" value="InterPro"/>
</dbReference>
<evidence type="ECO:0000256" key="1">
    <source>
        <dbReference type="SAM" id="MobiDB-lite"/>
    </source>
</evidence>
<accession>A0AAV7L5L5</accession>
<feature type="compositionally biased region" description="Basic residues" evidence="1">
    <location>
        <begin position="440"/>
        <end position="449"/>
    </location>
</feature>
<reference evidence="3" key="1">
    <citation type="journal article" date="2022" name="bioRxiv">
        <title>Sequencing and chromosome-scale assembly of the giantPleurodeles waltlgenome.</title>
        <authorList>
            <person name="Brown T."/>
            <person name="Elewa A."/>
            <person name="Iarovenko S."/>
            <person name="Subramanian E."/>
            <person name="Araus A.J."/>
            <person name="Petzold A."/>
            <person name="Susuki M."/>
            <person name="Suzuki K.-i.T."/>
            <person name="Hayashi T."/>
            <person name="Toyoda A."/>
            <person name="Oliveira C."/>
            <person name="Osipova E."/>
            <person name="Leigh N.D."/>
            <person name="Simon A."/>
            <person name="Yun M.H."/>
        </authorList>
    </citation>
    <scope>NUCLEOTIDE SEQUENCE</scope>
    <source>
        <strain evidence="3">20211129_DDA</strain>
        <tissue evidence="3">Liver</tissue>
    </source>
</reference>
<feature type="compositionally biased region" description="Polar residues" evidence="1">
    <location>
        <begin position="138"/>
        <end position="147"/>
    </location>
</feature>
<dbReference type="Gene3D" id="1.10.10.790">
    <property type="entry name" value="Surp module"/>
    <property type="match status" value="2"/>
</dbReference>
<feature type="compositionally biased region" description="Low complexity" evidence="1">
    <location>
        <begin position="1039"/>
        <end position="1051"/>
    </location>
</feature>
<feature type="region of interest" description="Disordered" evidence="1">
    <location>
        <begin position="106"/>
        <end position="177"/>
    </location>
</feature>
<name>A0AAV7L5L5_PLEWA</name>
<evidence type="ECO:0000313" key="4">
    <source>
        <dbReference type="Proteomes" id="UP001066276"/>
    </source>
</evidence>
<feature type="compositionally biased region" description="Acidic residues" evidence="1">
    <location>
        <begin position="954"/>
        <end position="963"/>
    </location>
</feature>
<feature type="region of interest" description="Disordered" evidence="1">
    <location>
        <begin position="50"/>
        <end position="73"/>
    </location>
</feature>
<organism evidence="3 4">
    <name type="scientific">Pleurodeles waltl</name>
    <name type="common">Iberian ribbed newt</name>
    <dbReference type="NCBI Taxonomy" id="8319"/>
    <lineage>
        <taxon>Eukaryota</taxon>
        <taxon>Metazoa</taxon>
        <taxon>Chordata</taxon>
        <taxon>Craniata</taxon>
        <taxon>Vertebrata</taxon>
        <taxon>Euteleostomi</taxon>
        <taxon>Amphibia</taxon>
        <taxon>Batrachia</taxon>
        <taxon>Caudata</taxon>
        <taxon>Salamandroidea</taxon>
        <taxon>Salamandridae</taxon>
        <taxon>Pleurodelinae</taxon>
        <taxon>Pleurodeles</taxon>
    </lineage>
</organism>
<feature type="compositionally biased region" description="Polar residues" evidence="1">
    <location>
        <begin position="983"/>
        <end position="996"/>
    </location>
</feature>
<feature type="compositionally biased region" description="Low complexity" evidence="1">
    <location>
        <begin position="1237"/>
        <end position="1250"/>
    </location>
</feature>
<dbReference type="InterPro" id="IPR035967">
    <property type="entry name" value="SWAP/Surp_sf"/>
</dbReference>
<evidence type="ECO:0000259" key="2">
    <source>
        <dbReference type="SMART" id="SM00648"/>
    </source>
</evidence>
<feature type="compositionally biased region" description="Polar residues" evidence="1">
    <location>
        <begin position="721"/>
        <end position="736"/>
    </location>
</feature>
<feature type="compositionally biased region" description="Basic residues" evidence="1">
    <location>
        <begin position="478"/>
        <end position="507"/>
    </location>
</feature>
<gene>
    <name evidence="3" type="ORF">NDU88_005782</name>
</gene>
<feature type="region of interest" description="Disordered" evidence="1">
    <location>
        <begin position="708"/>
        <end position="737"/>
    </location>
</feature>
<dbReference type="GO" id="GO:0006396">
    <property type="term" value="P:RNA processing"/>
    <property type="evidence" value="ECO:0007669"/>
    <property type="project" value="InterPro"/>
</dbReference>
<feature type="compositionally biased region" description="Polar residues" evidence="1">
    <location>
        <begin position="60"/>
        <end position="69"/>
    </location>
</feature>
<feature type="domain" description="SURP motif" evidence="2">
    <location>
        <begin position="746"/>
        <end position="801"/>
    </location>
</feature>
<feature type="compositionally biased region" description="Basic and acidic residues" evidence="1">
    <location>
        <begin position="508"/>
        <end position="522"/>
    </location>
</feature>
<feature type="compositionally biased region" description="Low complexity" evidence="1">
    <location>
        <begin position="1105"/>
        <end position="1118"/>
    </location>
</feature>
<feature type="region of interest" description="Disordered" evidence="1">
    <location>
        <begin position="396"/>
        <end position="527"/>
    </location>
</feature>
<comment type="caution">
    <text evidence="3">The sequence shown here is derived from an EMBL/GenBank/DDBJ whole genome shotgun (WGS) entry which is preliminary data.</text>
</comment>
<evidence type="ECO:0000313" key="3">
    <source>
        <dbReference type="EMBL" id="KAJ1085652.1"/>
    </source>
</evidence>
<feature type="compositionally biased region" description="Basic residues" evidence="1">
    <location>
        <begin position="1433"/>
        <end position="1442"/>
    </location>
</feature>
<feature type="compositionally biased region" description="Basic and acidic residues" evidence="1">
    <location>
        <begin position="886"/>
        <end position="895"/>
    </location>
</feature>